<protein>
    <submittedName>
        <fullName evidence="1">Ribbon-helix-helix protein, CopG family</fullName>
    </submittedName>
</protein>
<dbReference type="Proteomes" id="UP001499938">
    <property type="component" value="Unassembled WGS sequence"/>
</dbReference>
<evidence type="ECO:0000313" key="1">
    <source>
        <dbReference type="EMBL" id="GAA1778968.1"/>
    </source>
</evidence>
<organism evidence="1 2">
    <name type="scientific">Nostocoides veronense</name>
    <dbReference type="NCBI Taxonomy" id="330836"/>
    <lineage>
        <taxon>Bacteria</taxon>
        <taxon>Bacillati</taxon>
        <taxon>Actinomycetota</taxon>
        <taxon>Actinomycetes</taxon>
        <taxon>Micrococcales</taxon>
        <taxon>Intrasporangiaceae</taxon>
        <taxon>Nostocoides</taxon>
    </lineage>
</organism>
<dbReference type="RefSeq" id="WP_344079577.1">
    <property type="nucleotide sequence ID" value="NZ_BAAAPO010000001.1"/>
</dbReference>
<evidence type="ECO:0000313" key="2">
    <source>
        <dbReference type="Proteomes" id="UP001499938"/>
    </source>
</evidence>
<reference evidence="1 2" key="1">
    <citation type="journal article" date="2019" name="Int. J. Syst. Evol. Microbiol.">
        <title>The Global Catalogue of Microorganisms (GCM) 10K type strain sequencing project: providing services to taxonomists for standard genome sequencing and annotation.</title>
        <authorList>
            <consortium name="The Broad Institute Genomics Platform"/>
            <consortium name="The Broad Institute Genome Sequencing Center for Infectious Disease"/>
            <person name="Wu L."/>
            <person name="Ma J."/>
        </authorList>
    </citation>
    <scope>NUCLEOTIDE SEQUENCE [LARGE SCALE GENOMIC DNA]</scope>
    <source>
        <strain evidence="1 2">JCM 15592</strain>
    </source>
</reference>
<accession>A0ABN2LAQ9</accession>
<comment type="caution">
    <text evidence="1">The sequence shown here is derived from an EMBL/GenBank/DDBJ whole genome shotgun (WGS) entry which is preliminary data.</text>
</comment>
<sequence length="81" mass="8479">MKTAISVPDATFTRVERVARAHGLNRSQFFAAAAEAYADTLEGDALTAAIDAAAHEAGQDSSSRFAVAAASRVLEVPGDEW</sequence>
<proteinExistence type="predicted"/>
<name>A0ABN2LAQ9_9MICO</name>
<gene>
    <name evidence="1" type="ORF">GCM10009811_00490</name>
</gene>
<keyword evidence="2" id="KW-1185">Reference proteome</keyword>
<dbReference type="EMBL" id="BAAAPO010000001">
    <property type="protein sequence ID" value="GAA1778968.1"/>
    <property type="molecule type" value="Genomic_DNA"/>
</dbReference>